<dbReference type="Pfam" id="PF14620">
    <property type="entry name" value="YPEB_PepSY1-2"/>
    <property type="match status" value="1"/>
</dbReference>
<gene>
    <name evidence="3" type="ORF">SAMN06265361_103423</name>
</gene>
<dbReference type="RefSeq" id="WP_102992262.1">
    <property type="nucleotide sequence ID" value="NZ_FXTU01000003.1"/>
</dbReference>
<evidence type="ECO:0000313" key="3">
    <source>
        <dbReference type="EMBL" id="SMP20876.1"/>
    </source>
</evidence>
<organism evidence="3 4">
    <name type="scientific">Laceyella tengchongensis</name>
    <dbReference type="NCBI Taxonomy" id="574699"/>
    <lineage>
        <taxon>Bacteria</taxon>
        <taxon>Bacillati</taxon>
        <taxon>Bacillota</taxon>
        <taxon>Bacilli</taxon>
        <taxon>Bacillales</taxon>
        <taxon>Thermoactinomycetaceae</taxon>
        <taxon>Laceyella</taxon>
    </lineage>
</organism>
<evidence type="ECO:0000259" key="1">
    <source>
        <dbReference type="Pfam" id="PF14620"/>
    </source>
</evidence>
<dbReference type="Pfam" id="PF20769">
    <property type="entry name" value="YPEB_N"/>
    <property type="match status" value="1"/>
</dbReference>
<dbReference type="AlphaFoldDB" id="A0AA45WP72"/>
<feature type="domain" description="Sporulation protein YpeB N-terminal" evidence="2">
    <location>
        <begin position="31"/>
        <end position="165"/>
    </location>
</feature>
<dbReference type="Proteomes" id="UP001157946">
    <property type="component" value="Unassembled WGS sequence"/>
</dbReference>
<feature type="domain" description="Sporulation protein YpeB PepSY1 and PepSY2" evidence="1">
    <location>
        <begin position="183"/>
        <end position="368"/>
    </location>
</feature>
<keyword evidence="4" id="KW-1185">Reference proteome</keyword>
<dbReference type="InterPro" id="IPR048402">
    <property type="entry name" value="YpeB_N"/>
</dbReference>
<accession>A0AA45WP72</accession>
<evidence type="ECO:0000313" key="4">
    <source>
        <dbReference type="Proteomes" id="UP001157946"/>
    </source>
</evidence>
<name>A0AA45WP72_9BACL</name>
<protein>
    <submittedName>
        <fullName evidence="3">Spore germination protein</fullName>
    </submittedName>
</protein>
<proteinExistence type="predicted"/>
<evidence type="ECO:0000259" key="2">
    <source>
        <dbReference type="Pfam" id="PF20769"/>
    </source>
</evidence>
<dbReference type="NCBIfam" id="TIGR02889">
    <property type="entry name" value="spore_YpeB"/>
    <property type="match status" value="1"/>
</dbReference>
<dbReference type="EMBL" id="FXTU01000003">
    <property type="protein sequence ID" value="SMP20876.1"/>
    <property type="molecule type" value="Genomic_DNA"/>
</dbReference>
<dbReference type="GO" id="GO:0009847">
    <property type="term" value="P:spore germination"/>
    <property type="evidence" value="ECO:0007669"/>
    <property type="project" value="InterPro"/>
</dbReference>
<sequence>MYKRMAAILLPIVAVAFIAAAAWGYMEHQDKNSVLIKAENQYQRAFHDLNDRMDRLQGELGKSIALNSRRQLSTSMTNVWRLAYAAQSDIGQLPLTLMPFDSAEKFLSRVGNFAYEVGIRDLDKEPLSDKEWKTLSDLYQQAKHIRDDMAALQSKVINRNLRWMDVELAVASEDKKMDNTIIDGFKKVNQVVQEFPEVDWGPSVNNMEIRQRERVKQLKGKLITPEQAKQRVAYAFGRESTKGMHVTRNKKGDYPTYSVRYEGRNKTEVYTDLTTIDGHIIWMVFDRPVTKKRLTLDQALNRATRFLNRIGYKNMTPISYDEVSNIASFNFVHKEGDVYIYPESLAVKVALDNGEVMGLQADEYVFNKMDWSKRKPKLSATQARKQVNPHLKLTKNNLAVIYDRNGRQVLCHEFLGTINGEQYRLFINADTGEEEYVDRIEKANGNRI</sequence>
<comment type="caution">
    <text evidence="3">The sequence shown here is derived from an EMBL/GenBank/DDBJ whole genome shotgun (WGS) entry which is preliminary data.</text>
</comment>
<reference evidence="3" key="1">
    <citation type="submission" date="2017-05" db="EMBL/GenBank/DDBJ databases">
        <authorList>
            <person name="Varghese N."/>
            <person name="Submissions S."/>
        </authorList>
    </citation>
    <scope>NUCLEOTIDE SEQUENCE</scope>
    <source>
        <strain evidence="3">DSM 45262</strain>
    </source>
</reference>
<dbReference type="InterPro" id="IPR014239">
    <property type="entry name" value="YpeB_PepSY1-2"/>
</dbReference>